<keyword evidence="4" id="KW-1185">Reference proteome</keyword>
<protein>
    <submittedName>
        <fullName evidence="3">Uncharacterized protein</fullName>
    </submittedName>
</protein>
<feature type="compositionally biased region" description="Basic and acidic residues" evidence="2">
    <location>
        <begin position="7"/>
        <end position="18"/>
    </location>
</feature>
<sequence>MSNNNSSEKDVTLYKDETTNSPSPGEEVKRRRPTLLGRIEETIGATSPLSLPPEIANATDGEANRDEITFGMESPTSVLDETDHKKDLNYLSSRSRNSPSSYFAPTRSSQAKKHDKIEPFGRQGSPLLRTSSMHNTRPMSPLARSNSTLRNYRNNSTESGQLSHSVSEQRDEAHKMRSSTFNPTDSPKFHENNVTEILGGWSQGRDVDLGESRVAGFEHLEEEAMRERREELEIAKEEVVSLRQRNYELVAENGNLKAFSMEHDKAVEDKLKFYKAELEMWKQNYDALSTKCRKLEDQVKAETSQKEATETENKKLRATVVEKQNDIAKMKTELKKKDNELIDMTQHAANTEEEALESNKKLTRLQKSVCDMGRVIVRWIQLSFGGVAIDLKDLDQVIRNCADDAETNEVLLHVRQFVKMFVEKNGSLERQLEDKKYEITNIKKAIEEQSHEEVPPTPGLMPYINPLYSSDKIETLYKEERAKRIAAEQKLSALVTEDKQDSQLQKTQQDLHSQLADLQAQITHFTQQAQTSQHEAAEWKSELTLKQSELDVRTSEFDSALHEKDQEILSYISAYHAFTSDASFRAPAALHSKLCSLERDYASLKSTFNHTSAADAKKRDTITRLERKLKLATAYTTDMQQAMYARAKLPQPSDYARMDDEEFDWESELDGGDDGLKMQPPRFTARPRKVPRYLMEPAVGRRREAVQAYREELRVKREKEVLGLVEGRKGVVGG</sequence>
<dbReference type="OrthoDB" id="10349347at2759"/>
<dbReference type="RefSeq" id="XP_014082718.1">
    <property type="nucleotide sequence ID" value="XM_014227243.1"/>
</dbReference>
<evidence type="ECO:0000313" key="4">
    <source>
        <dbReference type="Proteomes" id="UP000012338"/>
    </source>
</evidence>
<reference evidence="3 4" key="1">
    <citation type="journal article" date="2012" name="PLoS Pathog.">
        <title>Diverse lifestyles and strategies of plant pathogenesis encoded in the genomes of eighteen Dothideomycetes fungi.</title>
        <authorList>
            <person name="Ohm R.A."/>
            <person name="Feau N."/>
            <person name="Henrissat B."/>
            <person name="Schoch C.L."/>
            <person name="Horwitz B.A."/>
            <person name="Barry K.W."/>
            <person name="Condon B.J."/>
            <person name="Copeland A.C."/>
            <person name="Dhillon B."/>
            <person name="Glaser F."/>
            <person name="Hesse C.N."/>
            <person name="Kosti I."/>
            <person name="LaButti K."/>
            <person name="Lindquist E.A."/>
            <person name="Lucas S."/>
            <person name="Salamov A.A."/>
            <person name="Bradshaw R.E."/>
            <person name="Ciuffetti L."/>
            <person name="Hamelin R.C."/>
            <person name="Kema G.H.J."/>
            <person name="Lawrence C."/>
            <person name="Scott J.A."/>
            <person name="Spatafora J.W."/>
            <person name="Turgeon B.G."/>
            <person name="de Wit P.J.G.M."/>
            <person name="Zhong S."/>
            <person name="Goodwin S.B."/>
            <person name="Grigoriev I.V."/>
        </authorList>
    </citation>
    <scope>NUCLEOTIDE SEQUENCE [LARGE SCALE GENOMIC DNA]</scope>
    <source>
        <strain evidence="4">C4 / ATCC 48331 / race T</strain>
    </source>
</reference>
<dbReference type="EMBL" id="KB733447">
    <property type="protein sequence ID" value="ENI08809.1"/>
    <property type="molecule type" value="Genomic_DNA"/>
</dbReference>
<dbReference type="AlphaFoldDB" id="N4X6Z1"/>
<evidence type="ECO:0000313" key="3">
    <source>
        <dbReference type="EMBL" id="ENI08809.1"/>
    </source>
</evidence>
<keyword evidence="1" id="KW-0175">Coiled coil</keyword>
<name>N4X6Z1_COCH4</name>
<dbReference type="GeneID" id="25844647"/>
<gene>
    <name evidence="3" type="ORF">COCC4DRAFT_37480</name>
</gene>
<organism evidence="3 4">
    <name type="scientific">Cochliobolus heterostrophus (strain C4 / ATCC 48331 / race T)</name>
    <name type="common">Southern corn leaf blight fungus</name>
    <name type="synonym">Bipolaris maydis</name>
    <dbReference type="NCBI Taxonomy" id="665024"/>
    <lineage>
        <taxon>Eukaryota</taxon>
        <taxon>Fungi</taxon>
        <taxon>Dikarya</taxon>
        <taxon>Ascomycota</taxon>
        <taxon>Pezizomycotina</taxon>
        <taxon>Dothideomycetes</taxon>
        <taxon>Pleosporomycetidae</taxon>
        <taxon>Pleosporales</taxon>
        <taxon>Pleosporineae</taxon>
        <taxon>Pleosporaceae</taxon>
        <taxon>Bipolaris</taxon>
    </lineage>
</organism>
<evidence type="ECO:0000256" key="1">
    <source>
        <dbReference type="SAM" id="Coils"/>
    </source>
</evidence>
<evidence type="ECO:0000256" key="2">
    <source>
        <dbReference type="SAM" id="MobiDB-lite"/>
    </source>
</evidence>
<dbReference type="Proteomes" id="UP000012338">
    <property type="component" value="Unassembled WGS sequence"/>
</dbReference>
<reference evidence="4" key="2">
    <citation type="journal article" date="2013" name="PLoS Genet.">
        <title>Comparative genome structure, secondary metabolite, and effector coding capacity across Cochliobolus pathogens.</title>
        <authorList>
            <person name="Condon B.J."/>
            <person name="Leng Y."/>
            <person name="Wu D."/>
            <person name="Bushley K.E."/>
            <person name="Ohm R.A."/>
            <person name="Otillar R."/>
            <person name="Martin J."/>
            <person name="Schackwitz W."/>
            <person name="Grimwood J."/>
            <person name="MohdZainudin N."/>
            <person name="Xue C."/>
            <person name="Wang R."/>
            <person name="Manning V.A."/>
            <person name="Dhillon B."/>
            <person name="Tu Z.J."/>
            <person name="Steffenson B.J."/>
            <person name="Salamov A."/>
            <person name="Sun H."/>
            <person name="Lowry S."/>
            <person name="LaButti K."/>
            <person name="Han J."/>
            <person name="Copeland A."/>
            <person name="Lindquist E."/>
            <person name="Barry K."/>
            <person name="Schmutz J."/>
            <person name="Baker S.E."/>
            <person name="Ciuffetti L.M."/>
            <person name="Grigoriev I.V."/>
            <person name="Zhong S."/>
            <person name="Turgeon B.G."/>
        </authorList>
    </citation>
    <scope>NUCLEOTIDE SEQUENCE [LARGE SCALE GENOMIC DNA]</scope>
    <source>
        <strain evidence="4">C4 / ATCC 48331 / race T</strain>
    </source>
</reference>
<accession>N4X6Z1</accession>
<feature type="region of interest" description="Disordered" evidence="2">
    <location>
        <begin position="1"/>
        <end position="190"/>
    </location>
</feature>
<feature type="coiled-coil region" evidence="1">
    <location>
        <begin position="225"/>
        <end position="368"/>
    </location>
</feature>
<feature type="compositionally biased region" description="Polar residues" evidence="2">
    <location>
        <begin position="128"/>
        <end position="166"/>
    </location>
</feature>
<feature type="compositionally biased region" description="Low complexity" evidence="2">
    <location>
        <begin position="89"/>
        <end position="102"/>
    </location>
</feature>
<dbReference type="HOGENOM" id="CLU_021691_0_0_1"/>
<proteinExistence type="predicted"/>